<dbReference type="InterPro" id="IPR015889">
    <property type="entry name" value="Intradiol_dOase_core"/>
</dbReference>
<evidence type="ECO:0000256" key="1">
    <source>
        <dbReference type="SAM" id="MobiDB-lite"/>
    </source>
</evidence>
<dbReference type="PANTHER" id="PTHR34315">
    <property type="match status" value="1"/>
</dbReference>
<feature type="compositionally biased region" description="Basic and acidic residues" evidence="1">
    <location>
        <begin position="1"/>
        <end position="19"/>
    </location>
</feature>
<dbReference type="GO" id="GO:0016702">
    <property type="term" value="F:oxidoreductase activity, acting on single donors with incorporation of molecular oxygen, incorporation of two atoms of oxygen"/>
    <property type="evidence" value="ECO:0007669"/>
    <property type="project" value="InterPro"/>
</dbReference>
<name>A0A074RKY3_9AGAM</name>
<dbReference type="PANTHER" id="PTHR34315:SF1">
    <property type="entry name" value="INTRADIOL RING-CLEAVAGE DIOXYGENASES DOMAIN-CONTAINING PROTEIN-RELATED"/>
    <property type="match status" value="1"/>
</dbReference>
<sequence length="136" mass="15160">MQASRREFNGGRFERRQDDTAPSNTPAYSIIQNSTCVTAPEVTEGPYYVANELLRTDLHGDQAGVDLVLDIGVMDTTTCTPLDNALVEIWALLVLTRALRLLHSEFQMVRETHGSVADMQPTRRASSDLRPSIRDI</sequence>
<feature type="region of interest" description="Disordered" evidence="1">
    <location>
        <begin position="1"/>
        <end position="27"/>
    </location>
</feature>
<gene>
    <name evidence="2" type="ORF">V565_224450</name>
</gene>
<dbReference type="HOGENOM" id="CLU_1880463_0_0_1"/>
<dbReference type="STRING" id="1423351.A0A074RKY3"/>
<proteinExistence type="predicted"/>
<evidence type="ECO:0000313" key="3">
    <source>
        <dbReference type="Proteomes" id="UP000027456"/>
    </source>
</evidence>
<dbReference type="OrthoDB" id="121380at2759"/>
<accession>A0A074RKY3</accession>
<dbReference type="AlphaFoldDB" id="A0A074RKY3"/>
<feature type="compositionally biased region" description="Basic and acidic residues" evidence="1">
    <location>
        <begin position="125"/>
        <end position="136"/>
    </location>
</feature>
<comment type="caution">
    <text evidence="2">The sequence shown here is derived from an EMBL/GenBank/DDBJ whole genome shotgun (WGS) entry which is preliminary data.</text>
</comment>
<dbReference type="GO" id="GO:0005506">
    <property type="term" value="F:iron ion binding"/>
    <property type="evidence" value="ECO:0007669"/>
    <property type="project" value="InterPro"/>
</dbReference>
<feature type="region of interest" description="Disordered" evidence="1">
    <location>
        <begin position="117"/>
        <end position="136"/>
    </location>
</feature>
<dbReference type="EMBL" id="AZST01001336">
    <property type="protein sequence ID" value="KEP46010.1"/>
    <property type="molecule type" value="Genomic_DNA"/>
</dbReference>
<dbReference type="SUPFAM" id="SSF49482">
    <property type="entry name" value="Aromatic compound dioxygenase"/>
    <property type="match status" value="1"/>
</dbReference>
<protein>
    <submittedName>
        <fullName evidence="2">Uncharacterized protein</fullName>
    </submittedName>
</protein>
<reference evidence="2 3" key="1">
    <citation type="submission" date="2013-12" db="EMBL/GenBank/DDBJ databases">
        <authorList>
            <person name="Cubeta M."/>
            <person name="Pakala S."/>
            <person name="Fedorova N."/>
            <person name="Thomas E."/>
            <person name="Dean R."/>
            <person name="Jabaji S."/>
            <person name="Neate S."/>
            <person name="Toda T."/>
            <person name="Tavantzis S."/>
            <person name="Vilgalys R."/>
            <person name="Bharathan N."/>
            <person name="Pakala S."/>
            <person name="Losada L.S."/>
            <person name="Zafar N."/>
            <person name="Nierman W."/>
        </authorList>
    </citation>
    <scope>NUCLEOTIDE SEQUENCE [LARGE SCALE GENOMIC DNA]</scope>
    <source>
        <strain evidence="2 3">123E</strain>
    </source>
</reference>
<keyword evidence="3" id="KW-1185">Reference proteome</keyword>
<organism evidence="2 3">
    <name type="scientific">Rhizoctonia solani 123E</name>
    <dbReference type="NCBI Taxonomy" id="1423351"/>
    <lineage>
        <taxon>Eukaryota</taxon>
        <taxon>Fungi</taxon>
        <taxon>Dikarya</taxon>
        <taxon>Basidiomycota</taxon>
        <taxon>Agaricomycotina</taxon>
        <taxon>Agaricomycetes</taxon>
        <taxon>Cantharellales</taxon>
        <taxon>Ceratobasidiaceae</taxon>
        <taxon>Rhizoctonia</taxon>
    </lineage>
</organism>
<evidence type="ECO:0000313" key="2">
    <source>
        <dbReference type="EMBL" id="KEP46010.1"/>
    </source>
</evidence>
<dbReference type="Proteomes" id="UP000027456">
    <property type="component" value="Unassembled WGS sequence"/>
</dbReference>
<feature type="non-terminal residue" evidence="2">
    <location>
        <position position="136"/>
    </location>
</feature>
<dbReference type="Gene3D" id="2.60.130.10">
    <property type="entry name" value="Aromatic compound dioxygenase"/>
    <property type="match status" value="1"/>
</dbReference>